<dbReference type="EMBL" id="BAAAQX010000010">
    <property type="protein sequence ID" value="GAA2208880.1"/>
    <property type="molecule type" value="Genomic_DNA"/>
</dbReference>
<name>A0ABN3CHM6_9ACTN</name>
<evidence type="ECO:0000313" key="1">
    <source>
        <dbReference type="EMBL" id="GAA2208880.1"/>
    </source>
</evidence>
<dbReference type="RefSeq" id="WP_344477431.1">
    <property type="nucleotide sequence ID" value="NZ_BAAAQX010000010.1"/>
</dbReference>
<gene>
    <name evidence="1" type="ORF">GCM10009850_043380</name>
</gene>
<reference evidence="1 2" key="1">
    <citation type="journal article" date="2019" name="Int. J. Syst. Evol. Microbiol.">
        <title>The Global Catalogue of Microorganisms (GCM) 10K type strain sequencing project: providing services to taxonomists for standard genome sequencing and annotation.</title>
        <authorList>
            <consortium name="The Broad Institute Genomics Platform"/>
            <consortium name="The Broad Institute Genome Sequencing Center for Infectious Disease"/>
            <person name="Wu L."/>
            <person name="Ma J."/>
        </authorList>
    </citation>
    <scope>NUCLEOTIDE SEQUENCE [LARGE SCALE GENOMIC DNA]</scope>
    <source>
        <strain evidence="1 2">JCM 16114</strain>
    </source>
</reference>
<evidence type="ECO:0000313" key="2">
    <source>
        <dbReference type="Proteomes" id="UP001499843"/>
    </source>
</evidence>
<organism evidence="1 2">
    <name type="scientific">Nonomuraea monospora</name>
    <dbReference type="NCBI Taxonomy" id="568818"/>
    <lineage>
        <taxon>Bacteria</taxon>
        <taxon>Bacillati</taxon>
        <taxon>Actinomycetota</taxon>
        <taxon>Actinomycetes</taxon>
        <taxon>Streptosporangiales</taxon>
        <taxon>Streptosporangiaceae</taxon>
        <taxon>Nonomuraea</taxon>
    </lineage>
</organism>
<protein>
    <submittedName>
        <fullName evidence="1">Uncharacterized protein</fullName>
    </submittedName>
</protein>
<dbReference type="Proteomes" id="UP001499843">
    <property type="component" value="Unassembled WGS sequence"/>
</dbReference>
<proteinExistence type="predicted"/>
<sequence>MTGGRMIMERPVIEAELMTLRKRVADLEEHVRTLTAANLALVRSVENLQRTTPTGLTDRPR</sequence>
<keyword evidence="2" id="KW-1185">Reference proteome</keyword>
<accession>A0ABN3CHM6</accession>
<comment type="caution">
    <text evidence="1">The sequence shown here is derived from an EMBL/GenBank/DDBJ whole genome shotgun (WGS) entry which is preliminary data.</text>
</comment>